<proteinExistence type="predicted"/>
<keyword evidence="2" id="KW-0489">Methyltransferase</keyword>
<dbReference type="Pfam" id="PF08241">
    <property type="entry name" value="Methyltransf_11"/>
    <property type="match status" value="1"/>
</dbReference>
<feature type="domain" description="Methyltransferase type 11" evidence="1">
    <location>
        <begin position="81"/>
        <end position="135"/>
    </location>
</feature>
<reference evidence="2 3" key="1">
    <citation type="submission" date="2019-07" db="EMBL/GenBank/DDBJ databases">
        <title>Novel species isolated from glacier.</title>
        <authorList>
            <person name="Liu Q."/>
            <person name="Xin Y.-H."/>
        </authorList>
    </citation>
    <scope>NUCLEOTIDE SEQUENCE [LARGE SCALE GENOMIC DNA]</scope>
    <source>
        <strain evidence="2 3">LB1R16</strain>
    </source>
</reference>
<dbReference type="SUPFAM" id="SSF53335">
    <property type="entry name" value="S-adenosyl-L-methionine-dependent methyltransferases"/>
    <property type="match status" value="1"/>
</dbReference>
<gene>
    <name evidence="2" type="ORF">FMM06_12825</name>
</gene>
<name>A0A552U8N0_9SPHN</name>
<protein>
    <submittedName>
        <fullName evidence="2">Class I SAM-dependent methyltransferase</fullName>
    </submittedName>
</protein>
<dbReference type="AlphaFoldDB" id="A0A552U8N0"/>
<dbReference type="RefSeq" id="WP_144237780.1">
    <property type="nucleotide sequence ID" value="NZ_VJWA01000002.1"/>
</dbReference>
<evidence type="ECO:0000313" key="3">
    <source>
        <dbReference type="Proteomes" id="UP000317894"/>
    </source>
</evidence>
<comment type="caution">
    <text evidence="2">The sequence shown here is derived from an EMBL/GenBank/DDBJ whole genome shotgun (WGS) entry which is preliminary data.</text>
</comment>
<dbReference type="GO" id="GO:0032259">
    <property type="term" value="P:methylation"/>
    <property type="evidence" value="ECO:0007669"/>
    <property type="project" value="UniProtKB-KW"/>
</dbReference>
<keyword evidence="2" id="KW-0808">Transferase</keyword>
<dbReference type="CDD" id="cd02440">
    <property type="entry name" value="AdoMet_MTases"/>
    <property type="match status" value="1"/>
</dbReference>
<keyword evidence="3" id="KW-1185">Reference proteome</keyword>
<dbReference type="Gene3D" id="3.40.50.150">
    <property type="entry name" value="Vaccinia Virus protein VP39"/>
    <property type="match status" value="1"/>
</dbReference>
<dbReference type="OrthoDB" id="7260171at2"/>
<evidence type="ECO:0000313" key="2">
    <source>
        <dbReference type="EMBL" id="TRW14575.1"/>
    </source>
</evidence>
<dbReference type="Proteomes" id="UP000317894">
    <property type="component" value="Unassembled WGS sequence"/>
</dbReference>
<dbReference type="GO" id="GO:0008757">
    <property type="term" value="F:S-adenosylmethionine-dependent methyltransferase activity"/>
    <property type="evidence" value="ECO:0007669"/>
    <property type="project" value="InterPro"/>
</dbReference>
<dbReference type="InterPro" id="IPR029063">
    <property type="entry name" value="SAM-dependent_MTases_sf"/>
</dbReference>
<evidence type="ECO:0000259" key="1">
    <source>
        <dbReference type="Pfam" id="PF08241"/>
    </source>
</evidence>
<dbReference type="EMBL" id="VJWA01000002">
    <property type="protein sequence ID" value="TRW14575.1"/>
    <property type="molecule type" value="Genomic_DNA"/>
</dbReference>
<accession>A0A552U8N0</accession>
<organism evidence="2 3">
    <name type="scientific">Glacieibacterium frigidum</name>
    <dbReference type="NCBI Taxonomy" id="2593303"/>
    <lineage>
        <taxon>Bacteria</taxon>
        <taxon>Pseudomonadati</taxon>
        <taxon>Pseudomonadota</taxon>
        <taxon>Alphaproteobacteria</taxon>
        <taxon>Sphingomonadales</taxon>
        <taxon>Sphingosinicellaceae</taxon>
        <taxon>Glacieibacterium</taxon>
    </lineage>
</organism>
<dbReference type="InterPro" id="IPR013216">
    <property type="entry name" value="Methyltransf_11"/>
</dbReference>
<sequence>MSGAGLADARDPRSLSTKFRARRDVVLRDFILQRRAAVAGPFRILDLGGTADYWRRVGFAWLEDNDIDITCVNHIATEFGASEREAVRLRCIVGDARAMTEHADASFDFVHSNSVVEHVGRWADMRAFANECRRLAPAYYVQTPYQWFPIDPHFYRVPFFHWFPESLRLKLVRRMQVGWSKAQPDVDRAMNIVESAILLDRTQFASLYPDAEIRFERLALLPKSLIAMRGRA</sequence>